<feature type="transmembrane region" description="Helical" evidence="7">
    <location>
        <begin position="228"/>
        <end position="247"/>
    </location>
</feature>
<feature type="transmembrane region" description="Helical" evidence="7">
    <location>
        <begin position="259"/>
        <end position="281"/>
    </location>
</feature>
<protein>
    <submittedName>
        <fullName evidence="8">Metal ABC transporter permease</fullName>
    </submittedName>
</protein>
<evidence type="ECO:0000256" key="3">
    <source>
        <dbReference type="ARBA" id="ARBA00022692"/>
    </source>
</evidence>
<dbReference type="Pfam" id="PF00950">
    <property type="entry name" value="ABC-3"/>
    <property type="match status" value="1"/>
</dbReference>
<dbReference type="GO" id="GO:0055085">
    <property type="term" value="P:transmembrane transport"/>
    <property type="evidence" value="ECO:0007669"/>
    <property type="project" value="InterPro"/>
</dbReference>
<dbReference type="PANTHER" id="PTHR30477:SF13">
    <property type="entry name" value="IRON TRANSPORT SYSTEM MEMBRANE PROTEIN HI_0360-RELATED"/>
    <property type="match status" value="1"/>
</dbReference>
<evidence type="ECO:0000313" key="9">
    <source>
        <dbReference type="Proteomes" id="UP000516404"/>
    </source>
</evidence>
<evidence type="ECO:0000256" key="4">
    <source>
        <dbReference type="ARBA" id="ARBA00022989"/>
    </source>
</evidence>
<feature type="transmembrane region" description="Helical" evidence="7">
    <location>
        <begin position="201"/>
        <end position="222"/>
    </location>
</feature>
<dbReference type="GO" id="GO:0071281">
    <property type="term" value="P:cellular response to iron ion"/>
    <property type="evidence" value="ECO:0007669"/>
    <property type="project" value="UniProtKB-ARBA"/>
</dbReference>
<keyword evidence="5 7" id="KW-0472">Membrane</keyword>
<feature type="transmembrane region" description="Helical" evidence="7">
    <location>
        <begin position="94"/>
        <end position="120"/>
    </location>
</feature>
<dbReference type="CDD" id="cd06550">
    <property type="entry name" value="TM_ABC_iron-siderophores_like"/>
    <property type="match status" value="1"/>
</dbReference>
<dbReference type="Proteomes" id="UP000516404">
    <property type="component" value="Chromosome"/>
</dbReference>
<keyword evidence="4 7" id="KW-1133">Transmembrane helix</keyword>
<dbReference type="Gene3D" id="1.10.3470.10">
    <property type="entry name" value="ABC transporter involved in vitamin B12 uptake, BtuC"/>
    <property type="match status" value="1"/>
</dbReference>
<reference evidence="8 9" key="1">
    <citation type="submission" date="2020-09" db="EMBL/GenBank/DDBJ databases">
        <title>Investigation of environmental microbes.</title>
        <authorList>
            <person name="Ou Y."/>
            <person name="Kang Q."/>
        </authorList>
    </citation>
    <scope>NUCLEOTIDE SEQUENCE [LARGE SCALE GENOMIC DNA]</scope>
    <source>
        <strain evidence="8 9">KJZ-14</strain>
    </source>
</reference>
<evidence type="ECO:0000256" key="6">
    <source>
        <dbReference type="RuleBase" id="RU003943"/>
    </source>
</evidence>
<dbReference type="EMBL" id="CP061539">
    <property type="protein sequence ID" value="QNV37987.1"/>
    <property type="molecule type" value="Genomic_DNA"/>
</dbReference>
<evidence type="ECO:0000256" key="2">
    <source>
        <dbReference type="ARBA" id="ARBA00008034"/>
    </source>
</evidence>
<feature type="transmembrane region" description="Helical" evidence="7">
    <location>
        <begin position="162"/>
        <end position="189"/>
    </location>
</feature>
<keyword evidence="9" id="KW-1185">Reference proteome</keyword>
<dbReference type="AlphaFoldDB" id="A0A7H2BE91"/>
<dbReference type="InterPro" id="IPR001626">
    <property type="entry name" value="ABC_TroCD"/>
</dbReference>
<comment type="subcellular location">
    <subcellularLocation>
        <location evidence="6">Cell membrane</location>
        <topology evidence="6">Multi-pass membrane protein</topology>
    </subcellularLocation>
    <subcellularLocation>
        <location evidence="1">Membrane</location>
        <topology evidence="1">Multi-pass membrane protein</topology>
    </subcellularLocation>
</comment>
<sequence length="324" mass="34685">MKLRSCVAPSSCTAHRSTCSPPKTSCKPLADRRKRRSTVNFLLEPLTFEFMQRALIATVLMAVTCSLLSCWLVLMGWSLMGDAISHAVLPGVVIAYIVGAPFAVGALVAALVAVTLMWGIRRGTRRIAEDTAIGIVFTTLFALGLVLISATPSHTDLNHILFGNVLGISTADVLQITVLGLLVSAVLLIKRKDFVLVAFDPNYTQAIGLRPHIISGVLLVMLALTNVLALQIVGVILVVAMLIIPGATARMLTNKFSRMLIIAPIVSAIGSIVGLYLSYYIDVSPGGAVVLVQGIIFTVVYLASPRYGLVSTWVRGKKTKTQVM</sequence>
<dbReference type="GO" id="GO:0010043">
    <property type="term" value="P:response to zinc ion"/>
    <property type="evidence" value="ECO:0007669"/>
    <property type="project" value="TreeGrafter"/>
</dbReference>
<gene>
    <name evidence="8" type="ORF">IDM49_01420</name>
</gene>
<name>A0A7H2BE91_9MICC</name>
<accession>A0A7H2BE91</accession>
<dbReference type="SUPFAM" id="SSF81345">
    <property type="entry name" value="ABC transporter involved in vitamin B12 uptake, BtuC"/>
    <property type="match status" value="1"/>
</dbReference>
<evidence type="ECO:0000256" key="1">
    <source>
        <dbReference type="ARBA" id="ARBA00004141"/>
    </source>
</evidence>
<evidence type="ECO:0000256" key="7">
    <source>
        <dbReference type="SAM" id="Phobius"/>
    </source>
</evidence>
<feature type="transmembrane region" description="Helical" evidence="7">
    <location>
        <begin position="287"/>
        <end position="309"/>
    </location>
</feature>
<proteinExistence type="inferred from homology"/>
<dbReference type="KEGG" id="rter:IDM49_01420"/>
<feature type="transmembrane region" description="Helical" evidence="7">
    <location>
        <begin position="132"/>
        <end position="150"/>
    </location>
</feature>
<dbReference type="GO" id="GO:0043190">
    <property type="term" value="C:ATP-binding cassette (ABC) transporter complex"/>
    <property type="evidence" value="ECO:0007669"/>
    <property type="project" value="InterPro"/>
</dbReference>
<comment type="similarity">
    <text evidence="2 6">Belongs to the ABC-3 integral membrane protein family.</text>
</comment>
<evidence type="ECO:0000256" key="5">
    <source>
        <dbReference type="ARBA" id="ARBA00023136"/>
    </source>
</evidence>
<keyword evidence="3 6" id="KW-0812">Transmembrane</keyword>
<feature type="transmembrane region" description="Helical" evidence="7">
    <location>
        <begin position="54"/>
        <end position="74"/>
    </location>
</feature>
<dbReference type="InterPro" id="IPR037294">
    <property type="entry name" value="ABC_BtuC-like"/>
</dbReference>
<dbReference type="PANTHER" id="PTHR30477">
    <property type="entry name" value="ABC-TRANSPORTER METAL-BINDING PROTEIN"/>
    <property type="match status" value="1"/>
</dbReference>
<dbReference type="FunFam" id="1.10.3470.10:FF:000003">
    <property type="entry name" value="Iron ABC transporter permease SitD"/>
    <property type="match status" value="1"/>
</dbReference>
<organism evidence="8 9">
    <name type="scientific">Rothia terrae</name>
    <dbReference type="NCBI Taxonomy" id="396015"/>
    <lineage>
        <taxon>Bacteria</taxon>
        <taxon>Bacillati</taxon>
        <taxon>Actinomycetota</taxon>
        <taxon>Actinomycetes</taxon>
        <taxon>Micrococcales</taxon>
        <taxon>Micrococcaceae</taxon>
        <taxon>Rothia</taxon>
    </lineage>
</organism>
<keyword evidence="6" id="KW-0813">Transport</keyword>
<evidence type="ECO:0000313" key="8">
    <source>
        <dbReference type="EMBL" id="QNV37987.1"/>
    </source>
</evidence>